<dbReference type="SMART" id="SM00258">
    <property type="entry name" value="SAND"/>
    <property type="match status" value="1"/>
</dbReference>
<evidence type="ECO:0000313" key="4">
    <source>
        <dbReference type="Proteomes" id="UP001165090"/>
    </source>
</evidence>
<dbReference type="EMBL" id="BSDZ01000008">
    <property type="protein sequence ID" value="GLI60446.1"/>
    <property type="molecule type" value="Genomic_DNA"/>
</dbReference>
<dbReference type="Gene3D" id="3.10.390.10">
    <property type="entry name" value="SAND domain-like"/>
    <property type="match status" value="1"/>
</dbReference>
<dbReference type="SUPFAM" id="SSF63763">
    <property type="entry name" value="SAND domain-like"/>
    <property type="match status" value="1"/>
</dbReference>
<feature type="compositionally biased region" description="Low complexity" evidence="1">
    <location>
        <begin position="255"/>
        <end position="279"/>
    </location>
</feature>
<keyword evidence="4" id="KW-1185">Reference proteome</keyword>
<dbReference type="SMART" id="SM00501">
    <property type="entry name" value="BRIGHT"/>
    <property type="match status" value="1"/>
</dbReference>
<feature type="region of interest" description="Disordered" evidence="1">
    <location>
        <begin position="512"/>
        <end position="546"/>
    </location>
</feature>
<dbReference type="CDD" id="cd16100">
    <property type="entry name" value="ARID"/>
    <property type="match status" value="1"/>
</dbReference>
<accession>A0ABQ5RSL2</accession>
<feature type="compositionally biased region" description="Gly residues" evidence="1">
    <location>
        <begin position="406"/>
        <end position="420"/>
    </location>
</feature>
<organism evidence="3 4">
    <name type="scientific">Volvox africanus</name>
    <dbReference type="NCBI Taxonomy" id="51714"/>
    <lineage>
        <taxon>Eukaryota</taxon>
        <taxon>Viridiplantae</taxon>
        <taxon>Chlorophyta</taxon>
        <taxon>core chlorophytes</taxon>
        <taxon>Chlorophyceae</taxon>
        <taxon>CS clade</taxon>
        <taxon>Chlamydomonadales</taxon>
        <taxon>Volvocaceae</taxon>
        <taxon>Volvox</taxon>
    </lineage>
</organism>
<dbReference type="Pfam" id="PF01388">
    <property type="entry name" value="ARID"/>
    <property type="match status" value="1"/>
</dbReference>
<evidence type="ECO:0000259" key="2">
    <source>
        <dbReference type="PROSITE" id="PS51011"/>
    </source>
</evidence>
<dbReference type="Pfam" id="PF01342">
    <property type="entry name" value="SAND"/>
    <property type="match status" value="1"/>
</dbReference>
<feature type="compositionally biased region" description="Low complexity" evidence="1">
    <location>
        <begin position="342"/>
        <end position="351"/>
    </location>
</feature>
<proteinExistence type="predicted"/>
<gene>
    <name evidence="3" type="ORF">VaNZ11_002601</name>
</gene>
<feature type="compositionally biased region" description="Gly residues" evidence="1">
    <location>
        <begin position="514"/>
        <end position="533"/>
    </location>
</feature>
<dbReference type="InterPro" id="IPR001606">
    <property type="entry name" value="ARID_dom"/>
</dbReference>
<sequence length="546" mass="55515">MDAPVTGPAQIPATVEVICGTLRGTYDVAKTKILYLSHLGSIREATPTEFERLGGRQATKKWKQSIRVVDSHGQPGRSLGEWLAGTAGTAGDGQRQAFAWLTMGQRAGGWAEGGVDGTRGGAAQSSNSHLREQFQLQLLDFLTGRIDNPGAGPGQPPEGGKFGPVTVGSHSFDLQKMYSTVREMGGYAAVGGMSGGWEKVAERLDLDKAVVNTSHACRSVYEHYLLRAERLEKAREAAGIPLQAPAPRGAPPGSPTASGPSMQTAEGGGAAAAVAATGPVAPPPPPFKIEPNSVDCQAAATAAVAVERSERAVATATTGAAVQRAPPPQQQQVDRQPLPVVRRAAAAAPPAGTQWTGPASGPRAGGGQLSAQYERHGVHIEEGGRSVRDGPGGRGPYGSGTARNAGGAGYDSGLSEGRGGYDNLEREEYGGPGGNEYDEPSRGGYDALLAPSGYGGLPRSGGYDGGSGALHILQGGGYEGGGSGGRGGYDSGGRRSFDIGGRGGYEQGVRAGYGSAGGRGGYDGGGSSGGGRGYSFPNRFYDAPPG</sequence>
<feature type="non-terminal residue" evidence="3">
    <location>
        <position position="546"/>
    </location>
</feature>
<reference evidence="3 4" key="1">
    <citation type="journal article" date="2023" name="IScience">
        <title>Expanded male sex-determining region conserved during the evolution of homothallism in the green alga Volvox.</title>
        <authorList>
            <person name="Yamamoto K."/>
            <person name="Matsuzaki R."/>
            <person name="Mahakham W."/>
            <person name="Heman W."/>
            <person name="Sekimoto H."/>
            <person name="Kawachi M."/>
            <person name="Minakuchi Y."/>
            <person name="Toyoda A."/>
            <person name="Nozaki H."/>
        </authorList>
    </citation>
    <scope>NUCLEOTIDE SEQUENCE [LARGE SCALE GENOMIC DNA]</scope>
    <source>
        <strain evidence="3 4">NIES-4468</strain>
    </source>
</reference>
<dbReference type="Proteomes" id="UP001165090">
    <property type="component" value="Unassembled WGS sequence"/>
</dbReference>
<feature type="domain" description="ARID" evidence="2">
    <location>
        <begin position="128"/>
        <end position="233"/>
    </location>
</feature>
<dbReference type="SUPFAM" id="SSF46774">
    <property type="entry name" value="ARID-like"/>
    <property type="match status" value="1"/>
</dbReference>
<evidence type="ECO:0000256" key="1">
    <source>
        <dbReference type="SAM" id="MobiDB-lite"/>
    </source>
</evidence>
<dbReference type="InterPro" id="IPR000770">
    <property type="entry name" value="SAND_dom"/>
</dbReference>
<feature type="region of interest" description="Disordered" evidence="1">
    <location>
        <begin position="342"/>
        <end position="445"/>
    </location>
</feature>
<feature type="compositionally biased region" description="Basic and acidic residues" evidence="1">
    <location>
        <begin position="373"/>
        <end position="388"/>
    </location>
</feature>
<name>A0ABQ5RSL2_9CHLO</name>
<comment type="caution">
    <text evidence="3">The sequence shown here is derived from an EMBL/GenBank/DDBJ whole genome shotgun (WGS) entry which is preliminary data.</text>
</comment>
<feature type="region of interest" description="Disordered" evidence="1">
    <location>
        <begin position="242"/>
        <end position="292"/>
    </location>
</feature>
<dbReference type="InterPro" id="IPR010919">
    <property type="entry name" value="SAND-like_dom_sf"/>
</dbReference>
<evidence type="ECO:0000313" key="3">
    <source>
        <dbReference type="EMBL" id="GLI60446.1"/>
    </source>
</evidence>
<dbReference type="InterPro" id="IPR036431">
    <property type="entry name" value="ARID_dom_sf"/>
</dbReference>
<dbReference type="Gene3D" id="1.10.150.60">
    <property type="entry name" value="ARID DNA-binding domain"/>
    <property type="match status" value="1"/>
</dbReference>
<protein>
    <recommendedName>
        <fullName evidence="2">ARID domain-containing protein</fullName>
    </recommendedName>
</protein>
<dbReference type="PROSITE" id="PS51011">
    <property type="entry name" value="ARID"/>
    <property type="match status" value="1"/>
</dbReference>